<dbReference type="InterPro" id="IPR002483">
    <property type="entry name" value="PWI_dom"/>
</dbReference>
<evidence type="ECO:0000259" key="2">
    <source>
        <dbReference type="PROSITE" id="PS51025"/>
    </source>
</evidence>
<comment type="caution">
    <text evidence="3">The sequence shown here is derived from an EMBL/GenBank/DDBJ whole genome shotgun (WGS) entry which is preliminary data.</text>
</comment>
<sequence>DKALMKKMAKADMFSKTLELKVDMKKVNLPVMSKWITGKITQLLGYEDDIVIGTAINFLEASADSARLDPRKLQLQLTGFLEKATRPFMEELWALLADAQACPGGIPAAFLEQKKEEMLAQQA</sequence>
<dbReference type="GO" id="GO:0005681">
    <property type="term" value="C:spliceosomal complex"/>
    <property type="evidence" value="ECO:0007669"/>
    <property type="project" value="TreeGrafter"/>
</dbReference>
<dbReference type="InterPro" id="IPR052225">
    <property type="entry name" value="Ser/Arg_repetitive_matrix"/>
</dbReference>
<feature type="non-terminal residue" evidence="3">
    <location>
        <position position="123"/>
    </location>
</feature>
<accession>A0A836CG50</accession>
<protein>
    <submittedName>
        <fullName evidence="3">PWI domain-containing protein</fullName>
    </submittedName>
</protein>
<dbReference type="OrthoDB" id="163257at2759"/>
<name>A0A836CG50_9STRA</name>
<dbReference type="Proteomes" id="UP000664859">
    <property type="component" value="Unassembled WGS sequence"/>
</dbReference>
<gene>
    <name evidence="3" type="ORF">JKP88DRAFT_149934</name>
</gene>
<proteinExistence type="predicted"/>
<dbReference type="EMBL" id="JAFCMP010000235">
    <property type="protein sequence ID" value="KAG5182576.1"/>
    <property type="molecule type" value="Genomic_DNA"/>
</dbReference>
<dbReference type="InterPro" id="IPR036483">
    <property type="entry name" value="PWI_dom_sf"/>
</dbReference>
<reference evidence="3" key="1">
    <citation type="submission" date="2021-02" db="EMBL/GenBank/DDBJ databases">
        <title>First Annotated Genome of the Yellow-green Alga Tribonema minus.</title>
        <authorList>
            <person name="Mahan K.M."/>
        </authorList>
    </citation>
    <scope>NUCLEOTIDE SEQUENCE</scope>
    <source>
        <strain evidence="3">UTEX B ZZ1240</strain>
    </source>
</reference>
<dbReference type="GO" id="GO:0003723">
    <property type="term" value="F:RNA binding"/>
    <property type="evidence" value="ECO:0007669"/>
    <property type="project" value="TreeGrafter"/>
</dbReference>
<keyword evidence="4" id="KW-1185">Reference proteome</keyword>
<evidence type="ECO:0000313" key="3">
    <source>
        <dbReference type="EMBL" id="KAG5182576.1"/>
    </source>
</evidence>
<dbReference type="PANTHER" id="PTHR23148:SF0">
    <property type="entry name" value="SERINE_ARGININE REPETITIVE MATRIX PROTEIN 1"/>
    <property type="match status" value="1"/>
</dbReference>
<dbReference type="SMART" id="SM00311">
    <property type="entry name" value="PWI"/>
    <property type="match status" value="1"/>
</dbReference>
<organism evidence="3 4">
    <name type="scientific">Tribonema minus</name>
    <dbReference type="NCBI Taxonomy" id="303371"/>
    <lineage>
        <taxon>Eukaryota</taxon>
        <taxon>Sar</taxon>
        <taxon>Stramenopiles</taxon>
        <taxon>Ochrophyta</taxon>
        <taxon>PX clade</taxon>
        <taxon>Xanthophyceae</taxon>
        <taxon>Tribonematales</taxon>
        <taxon>Tribonemataceae</taxon>
        <taxon>Tribonema</taxon>
    </lineage>
</organism>
<dbReference type="GO" id="GO:0006397">
    <property type="term" value="P:mRNA processing"/>
    <property type="evidence" value="ECO:0007669"/>
    <property type="project" value="UniProtKB-KW"/>
</dbReference>
<keyword evidence="1" id="KW-0507">mRNA processing</keyword>
<dbReference type="PANTHER" id="PTHR23148">
    <property type="entry name" value="SERINE/ARGININE REGULATED NUCLEAR MATRIX PROTEIN"/>
    <property type="match status" value="1"/>
</dbReference>
<evidence type="ECO:0000256" key="1">
    <source>
        <dbReference type="ARBA" id="ARBA00022664"/>
    </source>
</evidence>
<dbReference type="GO" id="GO:0048024">
    <property type="term" value="P:regulation of mRNA splicing, via spliceosome"/>
    <property type="evidence" value="ECO:0007669"/>
    <property type="project" value="TreeGrafter"/>
</dbReference>
<dbReference type="SUPFAM" id="SSF101233">
    <property type="entry name" value="PWI domain"/>
    <property type="match status" value="1"/>
</dbReference>
<dbReference type="Pfam" id="PF01480">
    <property type="entry name" value="PWI"/>
    <property type="match status" value="1"/>
</dbReference>
<dbReference type="AlphaFoldDB" id="A0A836CG50"/>
<feature type="domain" description="PWI" evidence="2">
    <location>
        <begin position="11"/>
        <end position="113"/>
    </location>
</feature>
<feature type="non-terminal residue" evidence="3">
    <location>
        <position position="1"/>
    </location>
</feature>
<dbReference type="PROSITE" id="PS51025">
    <property type="entry name" value="PWI"/>
    <property type="match status" value="1"/>
</dbReference>
<dbReference type="Gene3D" id="1.20.1390.10">
    <property type="entry name" value="PWI domain"/>
    <property type="match status" value="1"/>
</dbReference>
<evidence type="ECO:0000313" key="4">
    <source>
        <dbReference type="Proteomes" id="UP000664859"/>
    </source>
</evidence>